<dbReference type="Gene3D" id="1.25.40.10">
    <property type="entry name" value="Tetratricopeptide repeat domain"/>
    <property type="match status" value="1"/>
</dbReference>
<dbReference type="RefSeq" id="WP_289998973.1">
    <property type="nucleotide sequence ID" value="NZ_JAUEPH010000002.1"/>
</dbReference>
<feature type="transmembrane region" description="Helical" evidence="1">
    <location>
        <begin position="344"/>
        <end position="363"/>
    </location>
</feature>
<accession>A0ABT7YAF0</accession>
<protein>
    <recommendedName>
        <fullName evidence="4">Tetratricopeptide repeat protein</fullName>
    </recommendedName>
</protein>
<feature type="transmembrane region" description="Helical" evidence="1">
    <location>
        <begin position="91"/>
        <end position="109"/>
    </location>
</feature>
<evidence type="ECO:0008006" key="4">
    <source>
        <dbReference type="Google" id="ProtNLM"/>
    </source>
</evidence>
<feature type="transmembrane region" description="Helical" evidence="1">
    <location>
        <begin position="175"/>
        <end position="193"/>
    </location>
</feature>
<feature type="transmembrane region" description="Helical" evidence="1">
    <location>
        <begin position="12"/>
        <end position="33"/>
    </location>
</feature>
<keyword evidence="3" id="KW-1185">Reference proteome</keyword>
<feature type="transmembrane region" description="Helical" evidence="1">
    <location>
        <begin position="144"/>
        <end position="163"/>
    </location>
</feature>
<feature type="transmembrane region" description="Helical" evidence="1">
    <location>
        <begin position="205"/>
        <end position="231"/>
    </location>
</feature>
<organism evidence="2 3">
    <name type="scientific">Algoriphagus sediminis</name>
    <dbReference type="NCBI Taxonomy" id="3057113"/>
    <lineage>
        <taxon>Bacteria</taxon>
        <taxon>Pseudomonadati</taxon>
        <taxon>Bacteroidota</taxon>
        <taxon>Cytophagia</taxon>
        <taxon>Cytophagales</taxon>
        <taxon>Cyclobacteriaceae</taxon>
        <taxon>Algoriphagus</taxon>
    </lineage>
</organism>
<feature type="transmembrane region" description="Helical" evidence="1">
    <location>
        <begin position="114"/>
        <end position="132"/>
    </location>
</feature>
<sequence>MLKKLGNSFGNGESVFLLFFLIGGLLAFLYTFLFSSAEYAVFSPYLFTDTIAVPFATLDLSGLEIPIEVDNFLIFQEFKALPPLKRVFESQAFGILLSLIAITGFSYFISLQRLYFVAGGALWIILTTLGNFNGLNIGGPSSNFALIILLSGTILPMIGIYIWKPMLAFWKRWLIIALGFILAWITLTLLSPVPNPELFLSQHLLVPAIGFSLMWLFWSGPAVMNGVYVLLAKANQSLGLKISIQLVLIAIVYLTLLFNSLLQITGDSTLPIPSINPLLVIPIIGFFGWIGIKNKVETNPEISDYPNVVKALYLLGLSLVFWTIWKINMASNEPAAEFIKHVTLYSQIAFSIFFLVYLYSNFLSVMDSGKAVEKIIYKPYSLPFYHVRIGGLIGMMVLIIYADGIIGVQVNSLSNNILGDYYYESDQKLEASILYENSWFRYRRNDKAKQATAQILFELNQPTLAKRHLEESFAENPQVDNILLLADRLHLENKPLEAVYYLENGLAYFPNSSKIANSLALFYTKIGRSEEAIAILQDFDDEVSFSNLMSLKAKAGELDLEDWENAKALIHQINSIPYQRLKGGNLDSNTADELALLAEDTNNPIIIQSALRNIFSQKTSSEIEKDIKLLDSLTRNPGYQDYILDLQETASIRSLGAQRVAESVKNLKGLAFRNSGDAAYYLQLSADILAYQLDFEKAAIDLLEAIGKGFQNIQPYHLDILKLAEEEAEAEKLALEYGLNTKDTLNAELLIWKNFHELTPSKAFDRWENIEAKALKSDFGQRVLMHKSHGLSDAQVSRIGNQILESSGPNDFLREFISNPDFSNQDQLILFMSWLEMGEELSANPYLTPLIFAAADRVPDSLERYNLLNSASEFNKDPVLWAAKADAARKVGLPNYATATLEEMKEWVSETDLIRLQSINF</sequence>
<comment type="caution">
    <text evidence="2">The sequence shown here is derived from an EMBL/GenBank/DDBJ whole genome shotgun (WGS) entry which is preliminary data.</text>
</comment>
<evidence type="ECO:0000256" key="1">
    <source>
        <dbReference type="SAM" id="Phobius"/>
    </source>
</evidence>
<evidence type="ECO:0000313" key="3">
    <source>
        <dbReference type="Proteomes" id="UP001171916"/>
    </source>
</evidence>
<keyword evidence="1" id="KW-0472">Membrane</keyword>
<proteinExistence type="predicted"/>
<dbReference type="SUPFAM" id="SSF48452">
    <property type="entry name" value="TPR-like"/>
    <property type="match status" value="1"/>
</dbReference>
<evidence type="ECO:0000313" key="2">
    <source>
        <dbReference type="EMBL" id="MDN3203411.1"/>
    </source>
</evidence>
<keyword evidence="1" id="KW-0812">Transmembrane</keyword>
<keyword evidence="1" id="KW-1133">Transmembrane helix</keyword>
<reference evidence="2" key="1">
    <citation type="submission" date="2023-06" db="EMBL/GenBank/DDBJ databases">
        <title>Robiginitalea aurantiacus sp. nov. and Algoriphagus sediminis sp. nov., isolated from coastal sediment.</title>
        <authorList>
            <person name="Zhou Z.Y."/>
            <person name="An J."/>
            <person name="Jia Y.W."/>
            <person name="Du Z.J."/>
        </authorList>
    </citation>
    <scope>NUCLEOTIDE SEQUENCE</scope>
    <source>
        <strain evidence="2">C2-7</strain>
    </source>
</reference>
<feature type="transmembrane region" description="Helical" evidence="1">
    <location>
        <begin position="384"/>
        <end position="402"/>
    </location>
</feature>
<dbReference type="InterPro" id="IPR011990">
    <property type="entry name" value="TPR-like_helical_dom_sf"/>
</dbReference>
<feature type="transmembrane region" description="Helical" evidence="1">
    <location>
        <begin position="304"/>
        <end position="324"/>
    </location>
</feature>
<name>A0ABT7YAF0_9BACT</name>
<dbReference type="EMBL" id="JAUEPH010000002">
    <property type="protein sequence ID" value="MDN3203411.1"/>
    <property type="molecule type" value="Genomic_DNA"/>
</dbReference>
<gene>
    <name evidence="2" type="ORF">QVH07_04600</name>
</gene>
<feature type="transmembrane region" description="Helical" evidence="1">
    <location>
        <begin position="243"/>
        <end position="262"/>
    </location>
</feature>
<feature type="transmembrane region" description="Helical" evidence="1">
    <location>
        <begin position="274"/>
        <end position="292"/>
    </location>
</feature>
<dbReference type="Proteomes" id="UP001171916">
    <property type="component" value="Unassembled WGS sequence"/>
</dbReference>